<accession>A0A0E9TBI0</accession>
<dbReference type="AlphaFoldDB" id="A0A0E9TBI0"/>
<organism evidence="1">
    <name type="scientific">Anguilla anguilla</name>
    <name type="common">European freshwater eel</name>
    <name type="synonym">Muraena anguilla</name>
    <dbReference type="NCBI Taxonomy" id="7936"/>
    <lineage>
        <taxon>Eukaryota</taxon>
        <taxon>Metazoa</taxon>
        <taxon>Chordata</taxon>
        <taxon>Craniata</taxon>
        <taxon>Vertebrata</taxon>
        <taxon>Euteleostomi</taxon>
        <taxon>Actinopterygii</taxon>
        <taxon>Neopterygii</taxon>
        <taxon>Teleostei</taxon>
        <taxon>Anguilliformes</taxon>
        <taxon>Anguillidae</taxon>
        <taxon>Anguilla</taxon>
    </lineage>
</organism>
<reference evidence="1" key="1">
    <citation type="submission" date="2014-11" db="EMBL/GenBank/DDBJ databases">
        <authorList>
            <person name="Amaro Gonzalez C."/>
        </authorList>
    </citation>
    <scope>NUCLEOTIDE SEQUENCE</scope>
</reference>
<reference evidence="1" key="2">
    <citation type="journal article" date="2015" name="Fish Shellfish Immunol.">
        <title>Early steps in the European eel (Anguilla anguilla)-Vibrio vulnificus interaction in the gills: Role of the RtxA13 toxin.</title>
        <authorList>
            <person name="Callol A."/>
            <person name="Pajuelo D."/>
            <person name="Ebbesson L."/>
            <person name="Teles M."/>
            <person name="MacKenzie S."/>
            <person name="Amaro C."/>
        </authorList>
    </citation>
    <scope>NUCLEOTIDE SEQUENCE</scope>
</reference>
<protein>
    <submittedName>
        <fullName evidence="1">Uncharacterized protein</fullName>
    </submittedName>
</protein>
<sequence>MFRTVLSFHVVDHVRQYSSTLRWTTCVG</sequence>
<proteinExistence type="predicted"/>
<dbReference type="EMBL" id="GBXM01058494">
    <property type="protein sequence ID" value="JAH50083.1"/>
    <property type="molecule type" value="Transcribed_RNA"/>
</dbReference>
<evidence type="ECO:0000313" key="1">
    <source>
        <dbReference type="EMBL" id="JAH50083.1"/>
    </source>
</evidence>
<name>A0A0E9TBI0_ANGAN</name>